<accession>A0ABQ9ST16</accession>
<dbReference type="Proteomes" id="UP001241169">
    <property type="component" value="Unassembled WGS sequence"/>
</dbReference>
<comment type="caution">
    <text evidence="2">The sequence shown here is derived from an EMBL/GenBank/DDBJ whole genome shotgun (WGS) entry which is preliminary data.</text>
</comment>
<gene>
    <name evidence="2" type="ORF">CPAR01_06044</name>
</gene>
<sequence length="120" mass="13572">MHVIDEATGDPPTLWTRRRAVVIFLESLDLAMNLRAYQDRGRVESGQVRITRTLQQNGSLLEIVERRCTIQKGSISSDISSGARHVLRWTVYGQIELTRPEGAWQDSSPRTPELRSRVAG</sequence>
<dbReference type="EMBL" id="MOPA01000004">
    <property type="protein sequence ID" value="KAK1542657.1"/>
    <property type="molecule type" value="Genomic_DNA"/>
</dbReference>
<organism evidence="2 3">
    <name type="scientific">Colletotrichum paranaense</name>
    <dbReference type="NCBI Taxonomy" id="1914294"/>
    <lineage>
        <taxon>Eukaryota</taxon>
        <taxon>Fungi</taxon>
        <taxon>Dikarya</taxon>
        <taxon>Ascomycota</taxon>
        <taxon>Pezizomycotina</taxon>
        <taxon>Sordariomycetes</taxon>
        <taxon>Hypocreomycetidae</taxon>
        <taxon>Glomerellales</taxon>
        <taxon>Glomerellaceae</taxon>
        <taxon>Colletotrichum</taxon>
        <taxon>Colletotrichum acutatum species complex</taxon>
    </lineage>
</organism>
<evidence type="ECO:0000256" key="1">
    <source>
        <dbReference type="SAM" id="MobiDB-lite"/>
    </source>
</evidence>
<proteinExistence type="predicted"/>
<evidence type="ECO:0000313" key="2">
    <source>
        <dbReference type="EMBL" id="KAK1542657.1"/>
    </source>
</evidence>
<name>A0ABQ9ST16_9PEZI</name>
<protein>
    <submittedName>
        <fullName evidence="2">Uncharacterized protein</fullName>
    </submittedName>
</protein>
<keyword evidence="3" id="KW-1185">Reference proteome</keyword>
<dbReference type="GeneID" id="85374217"/>
<dbReference type="RefSeq" id="XP_060351784.1">
    <property type="nucleotide sequence ID" value="XM_060490318.1"/>
</dbReference>
<feature type="region of interest" description="Disordered" evidence="1">
    <location>
        <begin position="101"/>
        <end position="120"/>
    </location>
</feature>
<reference evidence="2 3" key="1">
    <citation type="submission" date="2016-10" db="EMBL/GenBank/DDBJ databases">
        <title>The genome sequence of Colletotrichum fioriniae PJ7.</title>
        <authorList>
            <person name="Baroncelli R."/>
        </authorList>
    </citation>
    <scope>NUCLEOTIDE SEQUENCE [LARGE SCALE GENOMIC DNA]</scope>
    <source>
        <strain evidence="2 3">IMI 384185</strain>
    </source>
</reference>
<evidence type="ECO:0000313" key="3">
    <source>
        <dbReference type="Proteomes" id="UP001241169"/>
    </source>
</evidence>